<dbReference type="GO" id="GO:0016301">
    <property type="term" value="F:kinase activity"/>
    <property type="evidence" value="ECO:0007669"/>
    <property type="project" value="UniProtKB-KW"/>
</dbReference>
<comment type="caution">
    <text evidence="5">The sequence shown here is derived from an EMBL/GenBank/DDBJ whole genome shotgun (WGS) entry which is preliminary data.</text>
</comment>
<dbReference type="PANTHER" id="PTHR43320:SF2">
    <property type="entry name" value="2-DEHYDRO-3-DEOXYGLUCONOKINASE_2-DEHYDRO-3-DEOXYGALACTONOKINASE"/>
    <property type="match status" value="1"/>
</dbReference>
<evidence type="ECO:0000313" key="5">
    <source>
        <dbReference type="EMBL" id="MFC3881103.1"/>
    </source>
</evidence>
<comment type="similarity">
    <text evidence="1">Belongs to the carbohydrate kinase PfkB family.</text>
</comment>
<organism evidence="5 6">
    <name type="scientific">Algoriphagus namhaensis</name>
    <dbReference type="NCBI Taxonomy" id="915353"/>
    <lineage>
        <taxon>Bacteria</taxon>
        <taxon>Pseudomonadati</taxon>
        <taxon>Bacteroidota</taxon>
        <taxon>Cytophagia</taxon>
        <taxon>Cytophagales</taxon>
        <taxon>Cyclobacteriaceae</taxon>
        <taxon>Algoriphagus</taxon>
    </lineage>
</organism>
<keyword evidence="6" id="KW-1185">Reference proteome</keyword>
<evidence type="ECO:0000256" key="2">
    <source>
        <dbReference type="ARBA" id="ARBA00022679"/>
    </source>
</evidence>
<dbReference type="Proteomes" id="UP001595805">
    <property type="component" value="Unassembled WGS sequence"/>
</dbReference>
<evidence type="ECO:0000256" key="3">
    <source>
        <dbReference type="ARBA" id="ARBA00022777"/>
    </source>
</evidence>
<sequence>MKKIVTLGEVMLRLSPPDHQRFFQTESFDVVYGGSEANVGSALSFLGNKVIHLTSFPEGELGDAAIGNLRKNGLDTDFIQRFSGRMGIYFLEQGAMQRSSKIIYDRSDSVFAKNGCKNLNWDLILENVDLLHWSGITPALSQETANFTLEAILECRKRDIKVCADPSFRSNLWKYGKNPMDVMPKLLGHSQIIIGGLKDFKICMGMEEKDMESLVPRLFEVLNELEYVVDTNRISQSSSVNEFSAVLFSRTSTLHSKNYTLSHIIDRVGTGDAFAGGLLHGLLNEGPQSAIELGVAAAVLKHSVPGDLLFCSLAELKEVIAGENIGKIKR</sequence>
<evidence type="ECO:0000313" key="6">
    <source>
        <dbReference type="Proteomes" id="UP001595805"/>
    </source>
</evidence>
<dbReference type="InterPro" id="IPR052700">
    <property type="entry name" value="Carb_kinase_PfkB-like"/>
</dbReference>
<protein>
    <submittedName>
        <fullName evidence="5">Sugar kinase</fullName>
    </submittedName>
</protein>
<dbReference type="CDD" id="cd01166">
    <property type="entry name" value="KdgK"/>
    <property type="match status" value="1"/>
</dbReference>
<feature type="domain" description="Carbohydrate kinase PfkB" evidence="4">
    <location>
        <begin position="1"/>
        <end position="306"/>
    </location>
</feature>
<gene>
    <name evidence="5" type="ORF">ACFOSV_12990</name>
</gene>
<dbReference type="Gene3D" id="3.40.1190.20">
    <property type="match status" value="1"/>
</dbReference>
<evidence type="ECO:0000259" key="4">
    <source>
        <dbReference type="Pfam" id="PF00294"/>
    </source>
</evidence>
<dbReference type="Pfam" id="PF00294">
    <property type="entry name" value="PfkB"/>
    <property type="match status" value="1"/>
</dbReference>
<dbReference type="SUPFAM" id="SSF53613">
    <property type="entry name" value="Ribokinase-like"/>
    <property type="match status" value="1"/>
</dbReference>
<dbReference type="PANTHER" id="PTHR43320">
    <property type="entry name" value="SUGAR KINASE"/>
    <property type="match status" value="1"/>
</dbReference>
<dbReference type="EMBL" id="JBHRZS010000007">
    <property type="protein sequence ID" value="MFC3881103.1"/>
    <property type="molecule type" value="Genomic_DNA"/>
</dbReference>
<keyword evidence="2" id="KW-0808">Transferase</keyword>
<dbReference type="InterPro" id="IPR011611">
    <property type="entry name" value="PfkB_dom"/>
</dbReference>
<name>A0ABV8AT30_9BACT</name>
<accession>A0ABV8AT30</accession>
<dbReference type="InterPro" id="IPR029056">
    <property type="entry name" value="Ribokinase-like"/>
</dbReference>
<dbReference type="RefSeq" id="WP_377906443.1">
    <property type="nucleotide sequence ID" value="NZ_JBHRZS010000007.1"/>
</dbReference>
<keyword evidence="3 5" id="KW-0418">Kinase</keyword>
<evidence type="ECO:0000256" key="1">
    <source>
        <dbReference type="ARBA" id="ARBA00010688"/>
    </source>
</evidence>
<proteinExistence type="inferred from homology"/>
<reference evidence="6" key="1">
    <citation type="journal article" date="2019" name="Int. J. Syst. Evol. Microbiol.">
        <title>The Global Catalogue of Microorganisms (GCM) 10K type strain sequencing project: providing services to taxonomists for standard genome sequencing and annotation.</title>
        <authorList>
            <consortium name="The Broad Institute Genomics Platform"/>
            <consortium name="The Broad Institute Genome Sequencing Center for Infectious Disease"/>
            <person name="Wu L."/>
            <person name="Ma J."/>
        </authorList>
    </citation>
    <scope>NUCLEOTIDE SEQUENCE [LARGE SCALE GENOMIC DNA]</scope>
    <source>
        <strain evidence="6">CCUG 60523</strain>
    </source>
</reference>